<gene>
    <name evidence="1" type="ORF">BECKFW1821A_GA0114235_107020</name>
</gene>
<name>A0A450STK7_9GAMM</name>
<accession>A0A450STK7</accession>
<evidence type="ECO:0000313" key="1">
    <source>
        <dbReference type="EMBL" id="VFJ57389.1"/>
    </source>
</evidence>
<dbReference type="EMBL" id="CAADEW010000070">
    <property type="protein sequence ID" value="VFJ57389.1"/>
    <property type="molecule type" value="Genomic_DNA"/>
</dbReference>
<dbReference type="AlphaFoldDB" id="A0A450STK7"/>
<proteinExistence type="predicted"/>
<reference evidence="1" key="1">
    <citation type="submission" date="2019-02" db="EMBL/GenBank/DDBJ databases">
        <authorList>
            <person name="Gruber-Vodicka R. H."/>
            <person name="Seah K. B. B."/>
        </authorList>
    </citation>
    <scope>NUCLEOTIDE SEQUENCE</scope>
    <source>
        <strain evidence="1">BECK_BZ15</strain>
    </source>
</reference>
<sequence>MKKAKLQELDELRPEYQRTDFGELVRGKYASRISEETNVVVPEPDVAKAFPNGHVVEFRHPGK</sequence>
<protein>
    <submittedName>
        <fullName evidence="1">Uncharacterized protein</fullName>
    </submittedName>
</protein>
<organism evidence="1">
    <name type="scientific">Candidatus Kentrum sp. FW</name>
    <dbReference type="NCBI Taxonomy" id="2126338"/>
    <lineage>
        <taxon>Bacteria</taxon>
        <taxon>Pseudomonadati</taxon>
        <taxon>Pseudomonadota</taxon>
        <taxon>Gammaproteobacteria</taxon>
        <taxon>Candidatus Kentrum</taxon>
    </lineage>
</organism>